<feature type="chain" id="PRO_5018822348" description="Dirigent protein" evidence="4">
    <location>
        <begin position="25"/>
        <end position="177"/>
    </location>
</feature>
<dbReference type="EMBL" id="QGNW01000101">
    <property type="protein sequence ID" value="RVW97486.1"/>
    <property type="molecule type" value="Genomic_DNA"/>
</dbReference>
<sequence length="177" mass="19577">MAPTSLKIIILPLLLLAIPICLEAKPFKLKQTNIVFYMQEWESGANITSIPVAGIPKKPWATLAFGTIFAIDDALTESSDRKSAQVGRAQGIFVNTALDGTDLHLLMSLVFTNKEYNGSTLEIQGADRQFQKYREVSVVSGTGKFRFARGYATLETVYLDMPNANAILRWNVTVLSF</sequence>
<keyword evidence="3 4" id="KW-0964">Secreted</keyword>
<name>A0A438IL92_VITVI</name>
<dbReference type="OMA" id="MYMSDSL"/>
<evidence type="ECO:0000313" key="5">
    <source>
        <dbReference type="EMBL" id="RVW97486.1"/>
    </source>
</evidence>
<protein>
    <recommendedName>
        <fullName evidence="4">Dirigent protein</fullName>
    </recommendedName>
</protein>
<dbReference type="Pfam" id="PF03018">
    <property type="entry name" value="Dirigent"/>
    <property type="match status" value="1"/>
</dbReference>
<comment type="function">
    <text evidence="4">Dirigent proteins impart stereoselectivity on the phenoxy radical-coupling reaction, yielding optically active lignans from two molecules of coniferyl alcohol in the biosynthesis of lignans, flavonolignans, and alkaloids and thus plays a central role in plant secondary metabolism.</text>
</comment>
<dbReference type="AlphaFoldDB" id="A0A438IL92"/>
<evidence type="ECO:0000313" key="6">
    <source>
        <dbReference type="Proteomes" id="UP000288805"/>
    </source>
</evidence>
<keyword evidence="4" id="KW-0732">Signal</keyword>
<dbReference type="Gene3D" id="2.40.480.10">
    <property type="entry name" value="Allene oxide cyclase-like"/>
    <property type="match status" value="1"/>
</dbReference>
<proteinExistence type="inferred from homology"/>
<feature type="signal peptide" evidence="4">
    <location>
        <begin position="1"/>
        <end position="24"/>
    </location>
</feature>
<dbReference type="GO" id="GO:0048046">
    <property type="term" value="C:apoplast"/>
    <property type="evidence" value="ECO:0007669"/>
    <property type="project" value="UniProtKB-SubCell"/>
</dbReference>
<dbReference type="InterPro" id="IPR004265">
    <property type="entry name" value="Dirigent"/>
</dbReference>
<dbReference type="KEGG" id="vvi:100256765"/>
<dbReference type="GO" id="GO:0009699">
    <property type="term" value="P:phenylpropanoid biosynthetic process"/>
    <property type="evidence" value="ECO:0007669"/>
    <property type="project" value="UniProtKB-ARBA"/>
</dbReference>
<keyword evidence="4" id="KW-0052">Apoplast</keyword>
<gene>
    <name evidence="5" type="primary">DIR23_10</name>
    <name evidence="5" type="ORF">CK203_026259</name>
</gene>
<organism evidence="5 6">
    <name type="scientific">Vitis vinifera</name>
    <name type="common">Grape</name>
    <dbReference type="NCBI Taxonomy" id="29760"/>
    <lineage>
        <taxon>Eukaryota</taxon>
        <taxon>Viridiplantae</taxon>
        <taxon>Streptophyta</taxon>
        <taxon>Embryophyta</taxon>
        <taxon>Tracheophyta</taxon>
        <taxon>Spermatophyta</taxon>
        <taxon>Magnoliopsida</taxon>
        <taxon>eudicotyledons</taxon>
        <taxon>Gunneridae</taxon>
        <taxon>Pentapetalae</taxon>
        <taxon>rosids</taxon>
        <taxon>Vitales</taxon>
        <taxon>Vitaceae</taxon>
        <taxon>Viteae</taxon>
        <taxon>Vitis</taxon>
    </lineage>
</organism>
<dbReference type="Proteomes" id="UP000288805">
    <property type="component" value="Unassembled WGS sequence"/>
</dbReference>
<evidence type="ECO:0000256" key="4">
    <source>
        <dbReference type="RuleBase" id="RU363099"/>
    </source>
</evidence>
<dbReference type="OrthoDB" id="1925209at2759"/>
<evidence type="ECO:0000256" key="2">
    <source>
        <dbReference type="ARBA" id="ARBA00011738"/>
    </source>
</evidence>
<comment type="caution">
    <text evidence="5">The sequence shown here is derived from an EMBL/GenBank/DDBJ whole genome shotgun (WGS) entry which is preliminary data.</text>
</comment>
<accession>A0A438IL92</accession>
<evidence type="ECO:0000256" key="3">
    <source>
        <dbReference type="ARBA" id="ARBA00022525"/>
    </source>
</evidence>
<reference evidence="5 6" key="1">
    <citation type="journal article" date="2018" name="PLoS Genet.">
        <title>Population sequencing reveals clonal diversity and ancestral inbreeding in the grapevine cultivar Chardonnay.</title>
        <authorList>
            <person name="Roach M.J."/>
            <person name="Johnson D.L."/>
            <person name="Bohlmann J."/>
            <person name="van Vuuren H.J."/>
            <person name="Jones S.J."/>
            <person name="Pretorius I.S."/>
            <person name="Schmidt S.A."/>
            <person name="Borneman A.R."/>
        </authorList>
    </citation>
    <scope>NUCLEOTIDE SEQUENCE [LARGE SCALE GENOMIC DNA]</scope>
    <source>
        <strain evidence="6">cv. Chardonnay</strain>
        <tissue evidence="5">Leaf</tissue>
    </source>
</reference>
<dbReference type="PANTHER" id="PTHR21495">
    <property type="entry name" value="NUCLEOPORIN-RELATED"/>
    <property type="match status" value="1"/>
</dbReference>
<dbReference type="SMR" id="A0A438IL92"/>
<comment type="similarity">
    <text evidence="1 4">Belongs to the plant dirigent protein family.</text>
</comment>
<comment type="subcellular location">
    <subcellularLocation>
        <location evidence="4">Secreted</location>
        <location evidence="4">Extracellular space</location>
        <location evidence="4">Apoplast</location>
    </subcellularLocation>
</comment>
<evidence type="ECO:0000256" key="1">
    <source>
        <dbReference type="ARBA" id="ARBA00010746"/>
    </source>
</evidence>
<comment type="subunit">
    <text evidence="2 4">Homodimer.</text>
</comment>
<dbReference type="InterPro" id="IPR044859">
    <property type="entry name" value="Allene_oxi_cyc_Dirigent"/>
</dbReference>